<keyword evidence="1" id="KW-0812">Transmembrane</keyword>
<evidence type="ECO:0000256" key="1">
    <source>
        <dbReference type="SAM" id="Phobius"/>
    </source>
</evidence>
<proteinExistence type="predicted"/>
<dbReference type="PANTHER" id="PTHR31902">
    <property type="entry name" value="ACTIN PATCHES DISTAL PROTEIN 1"/>
    <property type="match status" value="1"/>
</dbReference>
<reference evidence="2 3" key="1">
    <citation type="submission" date="2024-01" db="EMBL/GenBank/DDBJ databases">
        <authorList>
            <person name="Waweru B."/>
        </authorList>
    </citation>
    <scope>NUCLEOTIDE SEQUENCE [LARGE SCALE GENOMIC DNA]</scope>
</reference>
<evidence type="ECO:0000313" key="3">
    <source>
        <dbReference type="Proteomes" id="UP001314170"/>
    </source>
</evidence>
<dbReference type="InterPro" id="IPR036249">
    <property type="entry name" value="Thioredoxin-like_sf"/>
</dbReference>
<keyword evidence="3" id="KW-1185">Reference proteome</keyword>
<dbReference type="EMBL" id="CAWUPB010000893">
    <property type="protein sequence ID" value="CAK7328130.1"/>
    <property type="molecule type" value="Genomic_DNA"/>
</dbReference>
<organism evidence="2 3">
    <name type="scientific">Dovyalis caffra</name>
    <dbReference type="NCBI Taxonomy" id="77055"/>
    <lineage>
        <taxon>Eukaryota</taxon>
        <taxon>Viridiplantae</taxon>
        <taxon>Streptophyta</taxon>
        <taxon>Embryophyta</taxon>
        <taxon>Tracheophyta</taxon>
        <taxon>Spermatophyta</taxon>
        <taxon>Magnoliopsida</taxon>
        <taxon>eudicotyledons</taxon>
        <taxon>Gunneridae</taxon>
        <taxon>Pentapetalae</taxon>
        <taxon>rosids</taxon>
        <taxon>fabids</taxon>
        <taxon>Malpighiales</taxon>
        <taxon>Salicaceae</taxon>
        <taxon>Flacourtieae</taxon>
        <taxon>Dovyalis</taxon>
    </lineage>
</organism>
<dbReference type="SUPFAM" id="SSF52833">
    <property type="entry name" value="Thioredoxin-like"/>
    <property type="match status" value="1"/>
</dbReference>
<dbReference type="PANTHER" id="PTHR31902:SF10">
    <property type="entry name" value="SUCRASE_FERREDOXIN-LIKE FAMILY PROTEIN"/>
    <property type="match status" value="1"/>
</dbReference>
<gene>
    <name evidence="2" type="ORF">DCAF_LOCUS5850</name>
</gene>
<keyword evidence="1" id="KW-0472">Membrane</keyword>
<dbReference type="InterPro" id="IPR009737">
    <property type="entry name" value="Aim32/Apd1-like"/>
</dbReference>
<protein>
    <submittedName>
        <fullName evidence="2">Uncharacterized protein</fullName>
    </submittedName>
</protein>
<sequence>MGHWYGYVTPEDVPEILDQHIEKGIVIERIWRTRKPDWERNETWSDMNGEILVKIGIVERINQCVCSCLKNVPVAAVIIGVGKKMNNLLVYLTRGQMGLSTEEGEQKLPNGKDETKSNKHEETITEAARDNGGSCCQGANGFSCCRDGSSEIIKEKKLEENVKGHRKTGLDKLSRWIGSVEQSEVLAAVAVVGAVATVAVAYSFYKRSG</sequence>
<dbReference type="Gene3D" id="3.40.30.10">
    <property type="entry name" value="Glutaredoxin"/>
    <property type="match status" value="1"/>
</dbReference>
<comment type="caution">
    <text evidence="2">The sequence shown here is derived from an EMBL/GenBank/DDBJ whole genome shotgun (WGS) entry which is preliminary data.</text>
</comment>
<dbReference type="AlphaFoldDB" id="A0AAV1R571"/>
<evidence type="ECO:0000313" key="2">
    <source>
        <dbReference type="EMBL" id="CAK7328130.1"/>
    </source>
</evidence>
<accession>A0AAV1R571</accession>
<feature type="transmembrane region" description="Helical" evidence="1">
    <location>
        <begin position="185"/>
        <end position="205"/>
    </location>
</feature>
<dbReference type="Proteomes" id="UP001314170">
    <property type="component" value="Unassembled WGS sequence"/>
</dbReference>
<name>A0AAV1R571_9ROSI</name>
<keyword evidence="1" id="KW-1133">Transmembrane helix</keyword>